<dbReference type="PROSITE" id="PS50983">
    <property type="entry name" value="FE_B12_PBP"/>
    <property type="match status" value="1"/>
</dbReference>
<dbReference type="InterPro" id="IPR033870">
    <property type="entry name" value="FatB"/>
</dbReference>
<dbReference type="InterPro" id="IPR002491">
    <property type="entry name" value="ABC_transptr_periplasmic_BD"/>
</dbReference>
<keyword evidence="4" id="KW-0406">Ion transport</keyword>
<evidence type="ECO:0000256" key="6">
    <source>
        <dbReference type="SAM" id="SignalP"/>
    </source>
</evidence>
<dbReference type="EMBL" id="JAGIYY010000001">
    <property type="protein sequence ID" value="MBP0437886.1"/>
    <property type="molecule type" value="Genomic_DNA"/>
</dbReference>
<organism evidence="8 9">
    <name type="scientific">Tianweitania sediminis</name>
    <dbReference type="NCBI Taxonomy" id="1502156"/>
    <lineage>
        <taxon>Bacteria</taxon>
        <taxon>Pseudomonadati</taxon>
        <taxon>Pseudomonadota</taxon>
        <taxon>Alphaproteobacteria</taxon>
        <taxon>Hyphomicrobiales</taxon>
        <taxon>Phyllobacteriaceae</taxon>
        <taxon>Tianweitania</taxon>
    </lineage>
</organism>
<comment type="caution">
    <text evidence="8">The sequence shown here is derived from an EMBL/GenBank/DDBJ whole genome shotgun (WGS) entry which is preliminary data.</text>
</comment>
<evidence type="ECO:0000256" key="4">
    <source>
        <dbReference type="ARBA" id="ARBA00022496"/>
    </source>
</evidence>
<keyword evidence="5 6" id="KW-0732">Signal</keyword>
<dbReference type="Gene3D" id="3.40.50.1980">
    <property type="entry name" value="Nitrogenase molybdenum iron protein domain"/>
    <property type="match status" value="2"/>
</dbReference>
<keyword evidence="3" id="KW-0813">Transport</keyword>
<feature type="signal peptide" evidence="6">
    <location>
        <begin position="1"/>
        <end position="27"/>
    </location>
</feature>
<keyword evidence="4" id="KW-0408">Iron</keyword>
<protein>
    <submittedName>
        <fullName evidence="8">Siderophore ABC transporter substrate-binding protein</fullName>
    </submittedName>
</protein>
<evidence type="ECO:0000256" key="1">
    <source>
        <dbReference type="ARBA" id="ARBA00004196"/>
    </source>
</evidence>
<gene>
    <name evidence="8" type="ORF">J5Y06_04340</name>
</gene>
<dbReference type="SUPFAM" id="SSF53807">
    <property type="entry name" value="Helical backbone' metal receptor"/>
    <property type="match status" value="1"/>
</dbReference>
<comment type="similarity">
    <text evidence="2">Belongs to the bacterial solute-binding protein 8 family.</text>
</comment>
<dbReference type="RefSeq" id="WP_209333843.1">
    <property type="nucleotide sequence ID" value="NZ_JAGIYY010000001.1"/>
</dbReference>
<feature type="domain" description="Fe/B12 periplasmic-binding" evidence="7">
    <location>
        <begin position="47"/>
        <end position="307"/>
    </location>
</feature>
<evidence type="ECO:0000256" key="5">
    <source>
        <dbReference type="ARBA" id="ARBA00022729"/>
    </source>
</evidence>
<keyword evidence="9" id="KW-1185">Reference proteome</keyword>
<evidence type="ECO:0000259" key="7">
    <source>
        <dbReference type="PROSITE" id="PS50983"/>
    </source>
</evidence>
<evidence type="ECO:0000256" key="2">
    <source>
        <dbReference type="ARBA" id="ARBA00008814"/>
    </source>
</evidence>
<sequence>MFSRRSILAAILVAPLCATGLASSATAEEITITHAQGETTLPARPDKVLVFDVASLDTLDALGVEVQGVPTAKYPQHLAKFGTDDYSKVGSLFEPDYEAVSAAEPDLIIVGGRSSPKYNDLAKLAPTIDLTVDQDDFVASAKDNVRTLAKIFGKEAEADAKLQALDASIKVARDAAADAGKGLIVLTTGGKMSAYGPGSRFGVLYSDYGVQPARTDLDTANHGQAASFELILETNPDWLFVIDRDAAIGREGEAAAQFLDNELVAQTTAWKEDQVVYLNSANWYLVGGGLTAMQQNADQIAKALSKR</sequence>
<dbReference type="PANTHER" id="PTHR30532:SF28">
    <property type="entry name" value="PETROBACTIN-BINDING PROTEIN YCLQ"/>
    <property type="match status" value="1"/>
</dbReference>
<dbReference type="Pfam" id="PF01497">
    <property type="entry name" value="Peripla_BP_2"/>
    <property type="match status" value="1"/>
</dbReference>
<evidence type="ECO:0000313" key="9">
    <source>
        <dbReference type="Proteomes" id="UP000666240"/>
    </source>
</evidence>
<dbReference type="PANTHER" id="PTHR30532">
    <property type="entry name" value="IRON III DICITRATE-BINDING PERIPLASMIC PROTEIN"/>
    <property type="match status" value="1"/>
</dbReference>
<dbReference type="GO" id="GO:1901678">
    <property type="term" value="P:iron coordination entity transport"/>
    <property type="evidence" value="ECO:0007669"/>
    <property type="project" value="UniProtKB-ARBA"/>
</dbReference>
<accession>A0A8J7RIL6</accession>
<dbReference type="InterPro" id="IPR051313">
    <property type="entry name" value="Bact_iron-sidero_bind"/>
</dbReference>
<evidence type="ECO:0000313" key="8">
    <source>
        <dbReference type="EMBL" id="MBP0437886.1"/>
    </source>
</evidence>
<comment type="subcellular location">
    <subcellularLocation>
        <location evidence="1">Cell envelope</location>
    </subcellularLocation>
</comment>
<dbReference type="AlphaFoldDB" id="A0A8J7RIL6"/>
<proteinExistence type="inferred from homology"/>
<dbReference type="GO" id="GO:0030288">
    <property type="term" value="C:outer membrane-bounded periplasmic space"/>
    <property type="evidence" value="ECO:0007669"/>
    <property type="project" value="TreeGrafter"/>
</dbReference>
<dbReference type="Proteomes" id="UP000666240">
    <property type="component" value="Unassembled WGS sequence"/>
</dbReference>
<evidence type="ECO:0000256" key="3">
    <source>
        <dbReference type="ARBA" id="ARBA00022448"/>
    </source>
</evidence>
<dbReference type="CDD" id="cd01140">
    <property type="entry name" value="FatB"/>
    <property type="match status" value="1"/>
</dbReference>
<reference evidence="8" key="1">
    <citation type="submission" date="2021-03" db="EMBL/GenBank/DDBJ databases">
        <title>Genome sequencing and assembly of Tianweitania sediminis.</title>
        <authorList>
            <person name="Chhetri G."/>
        </authorList>
    </citation>
    <scope>NUCLEOTIDE SEQUENCE</scope>
    <source>
        <strain evidence="8">Z8</strain>
    </source>
</reference>
<keyword evidence="4" id="KW-0410">Iron transport</keyword>
<feature type="chain" id="PRO_5035205048" evidence="6">
    <location>
        <begin position="28"/>
        <end position="307"/>
    </location>
</feature>
<name>A0A8J7RIL6_9HYPH</name>